<gene>
    <name evidence="2" type="ORF">DDZ15_11785</name>
</gene>
<keyword evidence="1" id="KW-0472">Membrane</keyword>
<organism evidence="2 3">
    <name type="scientific">Rhodohalobacter mucosus</name>
    <dbReference type="NCBI Taxonomy" id="2079485"/>
    <lineage>
        <taxon>Bacteria</taxon>
        <taxon>Pseudomonadati</taxon>
        <taxon>Balneolota</taxon>
        <taxon>Balneolia</taxon>
        <taxon>Balneolales</taxon>
        <taxon>Balneolaceae</taxon>
        <taxon>Rhodohalobacter</taxon>
    </lineage>
</organism>
<dbReference type="OrthoDB" id="1524788at2"/>
<evidence type="ECO:0000256" key="1">
    <source>
        <dbReference type="SAM" id="Phobius"/>
    </source>
</evidence>
<dbReference type="RefSeq" id="WP_109647305.1">
    <property type="nucleotide sequence ID" value="NZ_QGGB01000008.1"/>
</dbReference>
<keyword evidence="1" id="KW-1133">Transmembrane helix</keyword>
<protein>
    <submittedName>
        <fullName evidence="2">Uncharacterized protein</fullName>
    </submittedName>
</protein>
<name>A0A316TU80_9BACT</name>
<keyword evidence="3" id="KW-1185">Reference proteome</keyword>
<dbReference type="EMBL" id="QGGB01000008">
    <property type="protein sequence ID" value="PWN05862.1"/>
    <property type="molecule type" value="Genomic_DNA"/>
</dbReference>
<proteinExistence type="predicted"/>
<dbReference type="AlphaFoldDB" id="A0A316TU80"/>
<feature type="transmembrane region" description="Helical" evidence="1">
    <location>
        <begin position="48"/>
        <end position="65"/>
    </location>
</feature>
<comment type="caution">
    <text evidence="2">The sequence shown here is derived from an EMBL/GenBank/DDBJ whole genome shotgun (WGS) entry which is preliminary data.</text>
</comment>
<keyword evidence="1" id="KW-0812">Transmembrane</keyword>
<dbReference type="Proteomes" id="UP000245533">
    <property type="component" value="Unassembled WGS sequence"/>
</dbReference>
<evidence type="ECO:0000313" key="2">
    <source>
        <dbReference type="EMBL" id="PWN05862.1"/>
    </source>
</evidence>
<evidence type="ECO:0000313" key="3">
    <source>
        <dbReference type="Proteomes" id="UP000245533"/>
    </source>
</evidence>
<accession>A0A316TU80</accession>
<sequence>MSIKYRGSDYDSYDSRDPLDDYLDKAERRAIRKEHEGRRSGNSNLRNFAVIFIIALAGVFVIRGVQNFSISPIPDVIESITNPQPSEDLLNRMNALMIEMGYTDLTNEQLTELRSQGVTATYISNIRSLGYEDLTLEDAVRLSQADVSSTFTAMLQELGYEPTVEDLINLRRADVTAFYTSNIHDLGYRDVTFDQLIRMQRIGVSPELISQLQAERGEDLPLEEIIRYRISNQ</sequence>
<reference evidence="2 3" key="1">
    <citation type="submission" date="2018-05" db="EMBL/GenBank/DDBJ databases">
        <title>Rhodohalobacter halophilus gen. nov., sp. nov., a moderately halophilic member of the family Balneolaceae.</title>
        <authorList>
            <person name="Liu Z.-W."/>
        </authorList>
    </citation>
    <scope>NUCLEOTIDE SEQUENCE [LARGE SCALE GENOMIC DNA]</scope>
    <source>
        <strain evidence="2 3">8A47</strain>
    </source>
</reference>